<organism evidence="1 2">
    <name type="scientific">Solanum commersonii</name>
    <name type="common">Commerson's wild potato</name>
    <name type="synonym">Commerson's nightshade</name>
    <dbReference type="NCBI Taxonomy" id="4109"/>
    <lineage>
        <taxon>Eukaryota</taxon>
        <taxon>Viridiplantae</taxon>
        <taxon>Streptophyta</taxon>
        <taxon>Embryophyta</taxon>
        <taxon>Tracheophyta</taxon>
        <taxon>Spermatophyta</taxon>
        <taxon>Magnoliopsida</taxon>
        <taxon>eudicotyledons</taxon>
        <taxon>Gunneridae</taxon>
        <taxon>Pentapetalae</taxon>
        <taxon>asterids</taxon>
        <taxon>lamiids</taxon>
        <taxon>Solanales</taxon>
        <taxon>Solanaceae</taxon>
        <taxon>Solanoideae</taxon>
        <taxon>Solaneae</taxon>
        <taxon>Solanum</taxon>
    </lineage>
</organism>
<evidence type="ECO:0000313" key="1">
    <source>
        <dbReference type="EMBL" id="KAG5580845.1"/>
    </source>
</evidence>
<name>A0A9J5X038_SOLCO</name>
<gene>
    <name evidence="1" type="ORF">H5410_051472</name>
</gene>
<accession>A0A9J5X038</accession>
<dbReference type="Proteomes" id="UP000824120">
    <property type="component" value="Chromosome 10"/>
</dbReference>
<evidence type="ECO:0000313" key="2">
    <source>
        <dbReference type="Proteomes" id="UP000824120"/>
    </source>
</evidence>
<protein>
    <submittedName>
        <fullName evidence="1">Uncharacterized protein</fullName>
    </submittedName>
</protein>
<comment type="caution">
    <text evidence="1">The sequence shown here is derived from an EMBL/GenBank/DDBJ whole genome shotgun (WGS) entry which is preliminary data.</text>
</comment>
<dbReference type="AlphaFoldDB" id="A0A9J5X038"/>
<sequence>MTQTKIKFSEANILTSSSTAPSCPRCTRAVALGQVLYMFSDDKSFSPLFDCFHIMLKHSAQLLIMTENLKLYSK</sequence>
<reference evidence="1 2" key="1">
    <citation type="submission" date="2020-09" db="EMBL/GenBank/DDBJ databases">
        <title>De no assembly of potato wild relative species, Solanum commersonii.</title>
        <authorList>
            <person name="Cho K."/>
        </authorList>
    </citation>
    <scope>NUCLEOTIDE SEQUENCE [LARGE SCALE GENOMIC DNA]</scope>
    <source>
        <strain evidence="1">LZ3.2</strain>
        <tissue evidence="1">Leaf</tissue>
    </source>
</reference>
<keyword evidence="2" id="KW-1185">Reference proteome</keyword>
<dbReference type="EMBL" id="JACXVP010000010">
    <property type="protein sequence ID" value="KAG5580845.1"/>
    <property type="molecule type" value="Genomic_DNA"/>
</dbReference>
<proteinExistence type="predicted"/>